<keyword evidence="1" id="KW-1133">Transmembrane helix</keyword>
<feature type="domain" description="DUF3592" evidence="2">
    <location>
        <begin position="123"/>
        <end position="147"/>
    </location>
</feature>
<keyword evidence="1" id="KW-0472">Membrane</keyword>
<name>A0A921I0R6_9FIRM</name>
<reference evidence="3" key="2">
    <citation type="submission" date="2021-09" db="EMBL/GenBank/DDBJ databases">
        <authorList>
            <person name="Gilroy R."/>
        </authorList>
    </citation>
    <scope>NUCLEOTIDE SEQUENCE</scope>
    <source>
        <strain evidence="3">ChiSjej5B23-16112</strain>
    </source>
</reference>
<reference evidence="3" key="1">
    <citation type="journal article" date="2021" name="PeerJ">
        <title>Extensive microbial diversity within the chicken gut microbiome revealed by metagenomics and culture.</title>
        <authorList>
            <person name="Gilroy R."/>
            <person name="Ravi A."/>
            <person name="Getino M."/>
            <person name="Pursley I."/>
            <person name="Horton D.L."/>
            <person name="Alikhan N.F."/>
            <person name="Baker D."/>
            <person name="Gharbi K."/>
            <person name="Hall N."/>
            <person name="Watson M."/>
            <person name="Adriaenssens E.M."/>
            <person name="Foster-Nyarko E."/>
            <person name="Jarju S."/>
            <person name="Secka A."/>
            <person name="Antonio M."/>
            <person name="Oren A."/>
            <person name="Chaudhuri R.R."/>
            <person name="La Ragione R."/>
            <person name="Hildebrand F."/>
            <person name="Pallen M.J."/>
        </authorList>
    </citation>
    <scope>NUCLEOTIDE SEQUENCE</scope>
    <source>
        <strain evidence="3">ChiSjej5B23-16112</strain>
    </source>
</reference>
<dbReference type="AlphaFoldDB" id="A0A921I0R6"/>
<dbReference type="InterPro" id="IPR021994">
    <property type="entry name" value="DUF3592"/>
</dbReference>
<feature type="transmembrane region" description="Helical" evidence="1">
    <location>
        <begin position="154"/>
        <end position="176"/>
    </location>
</feature>
<evidence type="ECO:0000313" key="3">
    <source>
        <dbReference type="EMBL" id="HJF93809.1"/>
    </source>
</evidence>
<evidence type="ECO:0000259" key="2">
    <source>
        <dbReference type="Pfam" id="PF12158"/>
    </source>
</evidence>
<dbReference type="Proteomes" id="UP000769156">
    <property type="component" value="Unassembled WGS sequence"/>
</dbReference>
<dbReference type="EMBL" id="DYVY01000057">
    <property type="protein sequence ID" value="HJF93809.1"/>
    <property type="molecule type" value="Genomic_DNA"/>
</dbReference>
<evidence type="ECO:0000313" key="4">
    <source>
        <dbReference type="Proteomes" id="UP000769156"/>
    </source>
</evidence>
<protein>
    <submittedName>
        <fullName evidence="3">DUF3592 domain-containing protein</fullName>
    </submittedName>
</protein>
<feature type="transmembrane region" description="Helical" evidence="1">
    <location>
        <begin position="6"/>
        <end position="30"/>
    </location>
</feature>
<evidence type="ECO:0000256" key="1">
    <source>
        <dbReference type="SAM" id="Phobius"/>
    </source>
</evidence>
<gene>
    <name evidence="3" type="ORF">K8V82_03355</name>
</gene>
<comment type="caution">
    <text evidence="3">The sequence shown here is derived from an EMBL/GenBank/DDBJ whole genome shotgun (WGS) entry which is preliminary data.</text>
</comment>
<dbReference type="Pfam" id="PF12158">
    <property type="entry name" value="DUF3592"/>
    <property type="match status" value="1"/>
</dbReference>
<organism evidence="3 4">
    <name type="scientific">Lachnoclostridium phocaeense</name>
    <dbReference type="NCBI Taxonomy" id="1871021"/>
    <lineage>
        <taxon>Bacteria</taxon>
        <taxon>Bacillati</taxon>
        <taxon>Bacillota</taxon>
        <taxon>Clostridia</taxon>
        <taxon>Lachnospirales</taxon>
        <taxon>Lachnospiraceae</taxon>
    </lineage>
</organism>
<sequence length="177" mass="19213">MDKGVNVGLVVFLTLAAPGLAFMLAGILILTQENRKKSRCTAMTTGTVVRYSFVNGTPSPVASYTVGGVSYEKKRRFRGVVEVRTGISPKDLTGENQSCYISENDVVHIRGGAALNLRAMAERLYPLGSSIPVWYDPEKPQRAYVEKLPVKGSIVGWVFVWTGLGLAALGILLSFVF</sequence>
<accession>A0A921I0R6</accession>
<keyword evidence="1" id="KW-0812">Transmembrane</keyword>
<proteinExistence type="predicted"/>